<dbReference type="Pfam" id="PF19119">
    <property type="entry name" value="DUF5803"/>
    <property type="match status" value="1"/>
</dbReference>
<organism evidence="2 3">
    <name type="scientific">Halovenus rubra</name>
    <dbReference type="NCBI Taxonomy" id="869890"/>
    <lineage>
        <taxon>Archaea</taxon>
        <taxon>Methanobacteriati</taxon>
        <taxon>Methanobacteriota</taxon>
        <taxon>Stenosarchaea group</taxon>
        <taxon>Halobacteria</taxon>
        <taxon>Halobacteriales</taxon>
        <taxon>Haloarculaceae</taxon>
        <taxon>Halovenus</taxon>
    </lineage>
</organism>
<evidence type="ECO:0000313" key="3">
    <source>
        <dbReference type="Proteomes" id="UP001596414"/>
    </source>
</evidence>
<protein>
    <submittedName>
        <fullName evidence="2">DUF5803 family protein</fullName>
    </submittedName>
</protein>
<dbReference type="PROSITE" id="PS51257">
    <property type="entry name" value="PROKAR_LIPOPROTEIN"/>
    <property type="match status" value="1"/>
</dbReference>
<accession>A0ABD5XAZ1</accession>
<dbReference type="AlphaFoldDB" id="A0ABD5XAZ1"/>
<evidence type="ECO:0000313" key="2">
    <source>
        <dbReference type="EMBL" id="MFC7127078.1"/>
    </source>
</evidence>
<keyword evidence="1" id="KW-1133">Transmembrane helix</keyword>
<keyword evidence="1" id="KW-0472">Membrane</keyword>
<gene>
    <name evidence="2" type="ORF">ACFQJ7_13775</name>
</gene>
<dbReference type="InterPro" id="IPR043826">
    <property type="entry name" value="DUF5803"/>
</dbReference>
<dbReference type="EMBL" id="JBHSZQ010000047">
    <property type="protein sequence ID" value="MFC7127078.1"/>
    <property type="molecule type" value="Genomic_DNA"/>
</dbReference>
<sequence length="246" mass="27014">MNRRVLALLALAALVFLSGCTLFGNDLDEDDLLGDKTYDWESNATATYNLTYSSDSYATVLDLGNRTELSLSESDLIRGEESVGIGNLKFQFKNGTIVNATYSNLTASRGSDKTKITVPATNGTVAWTSQRSGKQWTASVLANGSHKVHLPGSARVGIPFLSQTGPDPDRSTVKDDRVTLFWSQLDDGSISVRYYLVRDLYLFGGMAGLGMILLLGISLYYFREIRSARKKREEVGLDVEQEDDAD</sequence>
<reference evidence="2 3" key="1">
    <citation type="journal article" date="2014" name="Int. J. Syst. Evol. Microbiol.">
        <title>Complete genome sequence of Corynebacterium casei LMG S-19264T (=DSM 44701T), isolated from a smear-ripened cheese.</title>
        <authorList>
            <consortium name="US DOE Joint Genome Institute (JGI-PGF)"/>
            <person name="Walter F."/>
            <person name="Albersmeier A."/>
            <person name="Kalinowski J."/>
            <person name="Ruckert C."/>
        </authorList>
    </citation>
    <scope>NUCLEOTIDE SEQUENCE [LARGE SCALE GENOMIC DNA]</scope>
    <source>
        <strain evidence="2 3">CGMCC 4.7215</strain>
    </source>
</reference>
<evidence type="ECO:0000256" key="1">
    <source>
        <dbReference type="SAM" id="Phobius"/>
    </source>
</evidence>
<dbReference type="Proteomes" id="UP001596414">
    <property type="component" value="Unassembled WGS sequence"/>
</dbReference>
<comment type="caution">
    <text evidence="2">The sequence shown here is derived from an EMBL/GenBank/DDBJ whole genome shotgun (WGS) entry which is preliminary data.</text>
</comment>
<feature type="transmembrane region" description="Helical" evidence="1">
    <location>
        <begin position="200"/>
        <end position="222"/>
    </location>
</feature>
<dbReference type="RefSeq" id="WP_267637066.1">
    <property type="nucleotide sequence ID" value="NZ_JAODIY010000009.1"/>
</dbReference>
<proteinExistence type="predicted"/>
<keyword evidence="1" id="KW-0812">Transmembrane</keyword>
<name>A0ABD5XAZ1_9EURY</name>